<reference evidence="3 4" key="1">
    <citation type="journal article" date="2014" name="Nat. Genet.">
        <title>Genome and transcriptome of the porcine whipworm Trichuris suis.</title>
        <authorList>
            <person name="Jex A.R."/>
            <person name="Nejsum P."/>
            <person name="Schwarz E.M."/>
            <person name="Hu L."/>
            <person name="Young N.D."/>
            <person name="Hall R.S."/>
            <person name="Korhonen P.K."/>
            <person name="Liao S."/>
            <person name="Thamsborg S."/>
            <person name="Xia J."/>
            <person name="Xu P."/>
            <person name="Wang S."/>
            <person name="Scheerlinck J.P."/>
            <person name="Hofmann A."/>
            <person name="Sternberg P.W."/>
            <person name="Wang J."/>
            <person name="Gasser R.B."/>
        </authorList>
    </citation>
    <scope>NUCLEOTIDE SEQUENCE [LARGE SCALE GENOMIC DNA]</scope>
    <source>
        <strain evidence="3">DCEP-RM93F</strain>
        <strain evidence="2">DCEP-RM93M</strain>
    </source>
</reference>
<feature type="compositionally biased region" description="Polar residues" evidence="1">
    <location>
        <begin position="154"/>
        <end position="166"/>
    </location>
</feature>
<accession>A0A085NPC0</accession>
<protein>
    <submittedName>
        <fullName evidence="3">Uncharacterized protein</fullName>
    </submittedName>
</protein>
<dbReference type="AlphaFoldDB" id="A0A085NPC0"/>
<name>A0A085NPC0_9BILA</name>
<feature type="region of interest" description="Disordered" evidence="1">
    <location>
        <begin position="144"/>
        <end position="166"/>
    </location>
</feature>
<organism evidence="3">
    <name type="scientific">Trichuris suis</name>
    <name type="common">pig whipworm</name>
    <dbReference type="NCBI Taxonomy" id="68888"/>
    <lineage>
        <taxon>Eukaryota</taxon>
        <taxon>Metazoa</taxon>
        <taxon>Ecdysozoa</taxon>
        <taxon>Nematoda</taxon>
        <taxon>Enoplea</taxon>
        <taxon>Dorylaimia</taxon>
        <taxon>Trichinellida</taxon>
        <taxon>Trichuridae</taxon>
        <taxon>Trichuris</taxon>
    </lineage>
</organism>
<sequence>MSKLIHYCAKLLSRKARHHSTSMSEHVSSDETPPPAESSTTKPESKNPVYNPVVSLMERVTGIGVPLDSVAMYRLGWIDKSGAVLVPPNFVEMVEKDPSSVPFATTDPNVIFSLGGLKGVGKTHKEVQEKLECALSAEDEMFIDTEHTQEEETGSVSEKTGSSSTN</sequence>
<dbReference type="Proteomes" id="UP000030764">
    <property type="component" value="Unassembled WGS sequence"/>
</dbReference>
<evidence type="ECO:0000256" key="1">
    <source>
        <dbReference type="SAM" id="MobiDB-lite"/>
    </source>
</evidence>
<evidence type="ECO:0000313" key="3">
    <source>
        <dbReference type="EMBL" id="KFD71316.1"/>
    </source>
</evidence>
<dbReference type="EMBL" id="KL363199">
    <property type="protein sequence ID" value="KFD55514.1"/>
    <property type="molecule type" value="Genomic_DNA"/>
</dbReference>
<evidence type="ECO:0000313" key="2">
    <source>
        <dbReference type="EMBL" id="KFD55514.1"/>
    </source>
</evidence>
<dbReference type="Proteomes" id="UP000030758">
    <property type="component" value="Unassembled WGS sequence"/>
</dbReference>
<dbReference type="EMBL" id="KL367483">
    <property type="protein sequence ID" value="KFD71316.1"/>
    <property type="molecule type" value="Genomic_DNA"/>
</dbReference>
<keyword evidence="4" id="KW-1185">Reference proteome</keyword>
<gene>
    <name evidence="2" type="ORF">M513_03566</name>
    <name evidence="3" type="ORF">M514_03566</name>
</gene>
<evidence type="ECO:0000313" key="4">
    <source>
        <dbReference type="Proteomes" id="UP000030764"/>
    </source>
</evidence>
<feature type="region of interest" description="Disordered" evidence="1">
    <location>
        <begin position="18"/>
        <end position="49"/>
    </location>
</feature>
<proteinExistence type="predicted"/>